<evidence type="ECO:0000256" key="2">
    <source>
        <dbReference type="ARBA" id="ARBA00022737"/>
    </source>
</evidence>
<reference evidence="4" key="1">
    <citation type="submission" date="2019-09" db="EMBL/GenBank/DDBJ databases">
        <title>Draft genome information of white flower Hibiscus syriacus.</title>
        <authorList>
            <person name="Kim Y.-M."/>
        </authorList>
    </citation>
    <scope>NUCLEOTIDE SEQUENCE [LARGE SCALE GENOMIC DNA]</scope>
    <source>
        <strain evidence="4">YM2019G1</strain>
    </source>
</reference>
<keyword evidence="5" id="KW-1185">Reference proteome</keyword>
<keyword evidence="2" id="KW-0677">Repeat</keyword>
<dbReference type="PANTHER" id="PTHR47939">
    <property type="entry name" value="MEMBRANE-ASSOCIATED SALT-INDUCIBLE PROTEIN-LIKE"/>
    <property type="match status" value="1"/>
</dbReference>
<sequence>MLEKRTNLFYPATRPYTWLALAYLPGCGPIKGTVTTARVDFNVETSKFLIHGYTSYGKIEDAERLVMEMHGEALQVDAYMFNLMINGYCKLGSIENVLLLLIRMSNRGVKPNADTYWPIINWYSKVVGMEMMMKYVKTDAKDGIELDKVMYDMLINRFCQNGMADEAFELPIEMERKGFHADVSLCNQIGELLCETNQTEKAKMLVNIMIKRGKCPKTVSFTSAIS</sequence>
<gene>
    <name evidence="4" type="ORF">F3Y22_tig00110956pilonHSYRG00185</name>
</gene>
<dbReference type="Pfam" id="PF12854">
    <property type="entry name" value="PPR_1"/>
    <property type="match status" value="1"/>
</dbReference>
<dbReference type="Gene3D" id="1.25.40.10">
    <property type="entry name" value="Tetratricopeptide repeat domain"/>
    <property type="match status" value="2"/>
</dbReference>
<organism evidence="4 5">
    <name type="scientific">Hibiscus syriacus</name>
    <name type="common">Rose of Sharon</name>
    <dbReference type="NCBI Taxonomy" id="106335"/>
    <lineage>
        <taxon>Eukaryota</taxon>
        <taxon>Viridiplantae</taxon>
        <taxon>Streptophyta</taxon>
        <taxon>Embryophyta</taxon>
        <taxon>Tracheophyta</taxon>
        <taxon>Spermatophyta</taxon>
        <taxon>Magnoliopsida</taxon>
        <taxon>eudicotyledons</taxon>
        <taxon>Gunneridae</taxon>
        <taxon>Pentapetalae</taxon>
        <taxon>rosids</taxon>
        <taxon>malvids</taxon>
        <taxon>Malvales</taxon>
        <taxon>Malvaceae</taxon>
        <taxon>Malvoideae</taxon>
        <taxon>Hibiscus</taxon>
    </lineage>
</organism>
<dbReference type="InterPro" id="IPR050667">
    <property type="entry name" value="PPR-containing_protein"/>
</dbReference>
<dbReference type="InterPro" id="IPR002885">
    <property type="entry name" value="PPR_rpt"/>
</dbReference>
<dbReference type="EMBL" id="VEPZ02001181">
    <property type="protein sequence ID" value="KAE8688776.1"/>
    <property type="molecule type" value="Genomic_DNA"/>
</dbReference>
<dbReference type="Pfam" id="PF13041">
    <property type="entry name" value="PPR_2"/>
    <property type="match status" value="1"/>
</dbReference>
<comment type="similarity">
    <text evidence="1">Belongs to the PPR family. P subfamily.</text>
</comment>
<protein>
    <recommendedName>
        <fullName evidence="6">Pentatricopeptide repeat-containing protein</fullName>
    </recommendedName>
</protein>
<name>A0A6A2ZB32_HIBSY</name>
<proteinExistence type="inferred from homology"/>
<evidence type="ECO:0008006" key="6">
    <source>
        <dbReference type="Google" id="ProtNLM"/>
    </source>
</evidence>
<feature type="repeat" description="PPR" evidence="3">
    <location>
        <begin position="77"/>
        <end position="111"/>
    </location>
</feature>
<comment type="caution">
    <text evidence="4">The sequence shown here is derived from an EMBL/GenBank/DDBJ whole genome shotgun (WGS) entry which is preliminary data.</text>
</comment>
<dbReference type="Pfam" id="PF01535">
    <property type="entry name" value="PPR"/>
    <property type="match status" value="1"/>
</dbReference>
<dbReference type="PROSITE" id="PS51375">
    <property type="entry name" value="PPR"/>
    <property type="match status" value="2"/>
</dbReference>
<feature type="repeat" description="PPR" evidence="3">
    <location>
        <begin position="147"/>
        <end position="181"/>
    </location>
</feature>
<dbReference type="PANTHER" id="PTHR47939:SF3">
    <property type="entry name" value="REPEAT-CONTAINING PROTEIN, PUTATIVE-RELATED"/>
    <property type="match status" value="1"/>
</dbReference>
<dbReference type="AlphaFoldDB" id="A0A6A2ZB32"/>
<evidence type="ECO:0000256" key="1">
    <source>
        <dbReference type="ARBA" id="ARBA00007626"/>
    </source>
</evidence>
<evidence type="ECO:0000313" key="5">
    <source>
        <dbReference type="Proteomes" id="UP000436088"/>
    </source>
</evidence>
<evidence type="ECO:0000256" key="3">
    <source>
        <dbReference type="PROSITE-ProRule" id="PRU00708"/>
    </source>
</evidence>
<evidence type="ECO:0000313" key="4">
    <source>
        <dbReference type="EMBL" id="KAE8688776.1"/>
    </source>
</evidence>
<accession>A0A6A2ZB32</accession>
<dbReference type="NCBIfam" id="TIGR00756">
    <property type="entry name" value="PPR"/>
    <property type="match status" value="2"/>
</dbReference>
<dbReference type="InterPro" id="IPR011990">
    <property type="entry name" value="TPR-like_helical_dom_sf"/>
</dbReference>
<dbReference type="Proteomes" id="UP000436088">
    <property type="component" value="Unassembled WGS sequence"/>
</dbReference>